<organism evidence="2 3">
    <name type="scientific">Marinisporobacter balticus</name>
    <dbReference type="NCBI Taxonomy" id="2018667"/>
    <lineage>
        <taxon>Bacteria</taxon>
        <taxon>Bacillati</taxon>
        <taxon>Bacillota</taxon>
        <taxon>Clostridia</taxon>
        <taxon>Peptostreptococcales</taxon>
        <taxon>Thermotaleaceae</taxon>
        <taxon>Marinisporobacter</taxon>
    </lineage>
</organism>
<reference evidence="2 3" key="1">
    <citation type="submission" date="2019-03" db="EMBL/GenBank/DDBJ databases">
        <title>Genomic Encyclopedia of Type Strains, Phase IV (KMG-IV): sequencing the most valuable type-strain genomes for metagenomic binning, comparative biology and taxonomic classification.</title>
        <authorList>
            <person name="Goeker M."/>
        </authorList>
    </citation>
    <scope>NUCLEOTIDE SEQUENCE [LARGE SCALE GENOMIC DNA]</scope>
    <source>
        <strain evidence="2 3">DSM 102940</strain>
    </source>
</reference>
<dbReference type="EMBL" id="SLWV01000003">
    <property type="protein sequence ID" value="TCO79142.1"/>
    <property type="molecule type" value="Genomic_DNA"/>
</dbReference>
<dbReference type="AlphaFoldDB" id="A0A4R2L0R6"/>
<keyword evidence="1" id="KW-1133">Transmembrane helix</keyword>
<keyword evidence="3" id="KW-1185">Reference proteome</keyword>
<evidence type="ECO:0000256" key="1">
    <source>
        <dbReference type="SAM" id="Phobius"/>
    </source>
</evidence>
<keyword evidence="1" id="KW-0472">Membrane</keyword>
<evidence type="ECO:0000313" key="2">
    <source>
        <dbReference type="EMBL" id="TCO79142.1"/>
    </source>
</evidence>
<gene>
    <name evidence="2" type="ORF">EV214_103194</name>
</gene>
<sequence>MKEFLTKLKFEYVFAFAVLIILAAALFIFKDNNDVVNTIITVFVSSISAITAFFFTKTQIENKKEEKQ</sequence>
<dbReference type="Proteomes" id="UP000294919">
    <property type="component" value="Unassembled WGS sequence"/>
</dbReference>
<dbReference type="RefSeq" id="WP_132242893.1">
    <property type="nucleotide sequence ID" value="NZ_SLWV01000003.1"/>
</dbReference>
<protein>
    <submittedName>
        <fullName evidence="2">Uncharacterized protein</fullName>
    </submittedName>
</protein>
<keyword evidence="1" id="KW-0812">Transmembrane</keyword>
<feature type="transmembrane region" description="Helical" evidence="1">
    <location>
        <begin position="12"/>
        <end position="29"/>
    </location>
</feature>
<proteinExistence type="predicted"/>
<comment type="caution">
    <text evidence="2">The sequence shown here is derived from an EMBL/GenBank/DDBJ whole genome shotgun (WGS) entry which is preliminary data.</text>
</comment>
<accession>A0A4R2L0R6</accession>
<evidence type="ECO:0000313" key="3">
    <source>
        <dbReference type="Proteomes" id="UP000294919"/>
    </source>
</evidence>
<name>A0A4R2L0R6_9FIRM</name>
<feature type="transmembrane region" description="Helical" evidence="1">
    <location>
        <begin position="35"/>
        <end position="55"/>
    </location>
</feature>